<evidence type="ECO:0000256" key="6">
    <source>
        <dbReference type="ARBA" id="ARBA00023242"/>
    </source>
</evidence>
<name>A0A428U9A2_9HYPO</name>
<keyword evidence="11" id="KW-1185">Reference proteome</keyword>
<dbReference type="GO" id="GO:0008270">
    <property type="term" value="F:zinc ion binding"/>
    <property type="evidence" value="ECO:0007669"/>
    <property type="project" value="InterPro"/>
</dbReference>
<evidence type="ECO:0000259" key="9">
    <source>
        <dbReference type="PROSITE" id="PS50048"/>
    </source>
</evidence>
<dbReference type="Proteomes" id="UP000288429">
    <property type="component" value="Unassembled WGS sequence"/>
</dbReference>
<organism evidence="10 11">
    <name type="scientific">Fusarium ambrosium</name>
    <dbReference type="NCBI Taxonomy" id="131363"/>
    <lineage>
        <taxon>Eukaryota</taxon>
        <taxon>Fungi</taxon>
        <taxon>Dikarya</taxon>
        <taxon>Ascomycota</taxon>
        <taxon>Pezizomycotina</taxon>
        <taxon>Sordariomycetes</taxon>
        <taxon>Hypocreomycetidae</taxon>
        <taxon>Hypocreales</taxon>
        <taxon>Nectriaceae</taxon>
        <taxon>Fusarium</taxon>
        <taxon>Fusarium solani species complex</taxon>
    </lineage>
</organism>
<comment type="caution">
    <text evidence="10">The sequence shown here is derived from an EMBL/GenBank/DDBJ whole genome shotgun (WGS) entry which is preliminary data.</text>
</comment>
<protein>
    <recommendedName>
        <fullName evidence="9">Zn(2)-C6 fungal-type domain-containing protein</fullName>
    </recommendedName>
</protein>
<feature type="domain" description="Zn(2)-C6 fungal-type" evidence="9">
    <location>
        <begin position="515"/>
        <end position="543"/>
    </location>
</feature>
<sequence length="898" mass="97238">MAPHSDIEKRPSVADTENGRVAEVGYVQELKRNFSTTSMLALCVSLMATWEALCSTLAAGLVSGGPVSLIYGAIVASIGSLCSAMSLAELASSIPSAGGQYHFVSHLSSKSTSTMTSWFAGYIMTFGWITVTGSAPFLAGTMVQGLLVLNYPETYTYERWHGTLMYWAILIGAASICIFCSNTLPLIEKASLILHVALFFVILIVMCVVSPTKNSATWVFTSFENNSGWSSDGAAWCIGMLSSCYVLIGYDGATHLSEEMRNPEVGVPYAMIGSVALNSMLGFAFLVAVLFCMGDIQSALATTTGFPIIEIFYNITGSTGAASAMSSAVVLMASLATIPLLASAGRVMWAFARDQGLPFSETLSRLEKRRGIPTVAIVVTTVLLMLLGLINIGSTTAFNAILSLAVVGLEISYIMPIVLLIWRRITSPEQLRWGPFRLGRAGMLINIVAVAYLIFTSVFSLFPPYQPVTAENMNYASLVLGATLLFGLVYWPLRARKKYSGPLNETEGVAVVNGGCSVCKKRRLKCDEQQPSCRRCINIGVECPGYARPVRWSTKYEKGTSSSTIVDLEGDNSSWFDSEVRKLSNAIEPSNSPQSRQNEDPDLTIVVSTADSPLSSNTTASPMNSLQSEAPSISDTHISANQSAPSPSLSISGSWHGFVDDSNEAEAEQVSTSSLADDNTSLTCYKPVEQSSLLLDHYFSNVCQMNSAFDSLHNPFRSEVSRMIINSPLLFYCILSMSAAHLYQGDEPKSRIALEFQTEAISHLSIELSQLDTTTPKAVEDIDTIPAPLAVRKVDRVQDDVLLGVILLGMTSSWHDSSATELLDDASALEREIIKFRIPFVGLIEDVGDPCTPPDHFLAIARCYRLATLLELYRGFPELIKSPTAMEQAVELLGFWGS</sequence>
<evidence type="ECO:0000256" key="2">
    <source>
        <dbReference type="ARBA" id="ARBA00022448"/>
    </source>
</evidence>
<evidence type="ECO:0000313" key="10">
    <source>
        <dbReference type="EMBL" id="RSM10892.1"/>
    </source>
</evidence>
<keyword evidence="2" id="KW-0813">Transport</keyword>
<feature type="transmembrane region" description="Helical" evidence="8">
    <location>
        <begin position="68"/>
        <end position="91"/>
    </location>
</feature>
<evidence type="ECO:0000256" key="8">
    <source>
        <dbReference type="SAM" id="Phobius"/>
    </source>
</evidence>
<dbReference type="PANTHER" id="PTHR45649:SF5">
    <property type="entry name" value="GABA TRANSPORTER (EUROFUNG)-RELATED"/>
    <property type="match status" value="1"/>
</dbReference>
<feature type="transmembrane region" description="Helical" evidence="8">
    <location>
        <begin position="39"/>
        <end position="62"/>
    </location>
</feature>
<dbReference type="EMBL" id="NIZV01000083">
    <property type="protein sequence ID" value="RSM10892.1"/>
    <property type="molecule type" value="Genomic_DNA"/>
</dbReference>
<feature type="transmembrane region" description="Helical" evidence="8">
    <location>
        <begin position="270"/>
        <end position="292"/>
    </location>
</feature>
<feature type="transmembrane region" description="Helical" evidence="8">
    <location>
        <begin position="398"/>
        <end position="422"/>
    </location>
</feature>
<gene>
    <name evidence="10" type="ORF">CDV31_007020</name>
</gene>
<dbReference type="InterPro" id="IPR021858">
    <property type="entry name" value="Fun_TF"/>
</dbReference>
<dbReference type="InterPro" id="IPR036864">
    <property type="entry name" value="Zn2-C6_fun-type_DNA-bd_sf"/>
</dbReference>
<feature type="transmembrane region" description="Helical" evidence="8">
    <location>
        <begin position="233"/>
        <end position="250"/>
    </location>
</feature>
<dbReference type="AlphaFoldDB" id="A0A428U9A2"/>
<evidence type="ECO:0000256" key="5">
    <source>
        <dbReference type="ARBA" id="ARBA00023136"/>
    </source>
</evidence>
<keyword evidence="3 8" id="KW-0812">Transmembrane</keyword>
<dbReference type="InterPro" id="IPR002293">
    <property type="entry name" value="AA/rel_permease1"/>
</dbReference>
<evidence type="ECO:0000313" key="11">
    <source>
        <dbReference type="Proteomes" id="UP000288429"/>
    </source>
</evidence>
<feature type="transmembrane region" description="Helical" evidence="8">
    <location>
        <begin position="299"/>
        <end position="316"/>
    </location>
</feature>
<dbReference type="SMART" id="SM00066">
    <property type="entry name" value="GAL4"/>
    <property type="match status" value="1"/>
</dbReference>
<keyword evidence="4 8" id="KW-1133">Transmembrane helix</keyword>
<accession>A0A428U9A2</accession>
<proteinExistence type="predicted"/>
<feature type="transmembrane region" description="Helical" evidence="8">
    <location>
        <begin position="112"/>
        <end position="129"/>
    </location>
</feature>
<dbReference type="PROSITE" id="PS00463">
    <property type="entry name" value="ZN2_CY6_FUNGAL_1"/>
    <property type="match status" value="1"/>
</dbReference>
<dbReference type="GO" id="GO:0022857">
    <property type="term" value="F:transmembrane transporter activity"/>
    <property type="evidence" value="ECO:0007669"/>
    <property type="project" value="InterPro"/>
</dbReference>
<feature type="compositionally biased region" description="Polar residues" evidence="7">
    <location>
        <begin position="612"/>
        <end position="642"/>
    </location>
</feature>
<keyword evidence="6" id="KW-0539">Nucleus</keyword>
<dbReference type="GO" id="GO:0016020">
    <property type="term" value="C:membrane"/>
    <property type="evidence" value="ECO:0007669"/>
    <property type="project" value="UniProtKB-SubCell"/>
</dbReference>
<feature type="transmembrane region" description="Helical" evidence="8">
    <location>
        <begin position="443"/>
        <end position="462"/>
    </location>
</feature>
<evidence type="ECO:0000256" key="3">
    <source>
        <dbReference type="ARBA" id="ARBA00022692"/>
    </source>
</evidence>
<comment type="subcellular location">
    <subcellularLocation>
        <location evidence="1">Membrane</location>
        <topology evidence="1">Multi-pass membrane protein</topology>
    </subcellularLocation>
</comment>
<feature type="transmembrane region" description="Helical" evidence="8">
    <location>
        <begin position="193"/>
        <end position="212"/>
    </location>
</feature>
<feature type="transmembrane region" description="Helical" evidence="8">
    <location>
        <begin position="328"/>
        <end position="351"/>
    </location>
</feature>
<feature type="transmembrane region" description="Helical" evidence="8">
    <location>
        <begin position="372"/>
        <end position="392"/>
    </location>
</feature>
<evidence type="ECO:0000256" key="4">
    <source>
        <dbReference type="ARBA" id="ARBA00022989"/>
    </source>
</evidence>
<dbReference type="PROSITE" id="PS50048">
    <property type="entry name" value="ZN2_CY6_FUNGAL_2"/>
    <property type="match status" value="1"/>
</dbReference>
<reference evidence="10 11" key="1">
    <citation type="submission" date="2017-06" db="EMBL/GenBank/DDBJ databases">
        <title>Cmopartive genomic analysis of Ambrosia Fusariam Clade fungi.</title>
        <authorList>
            <person name="Stajich J.E."/>
            <person name="Carrillo J."/>
            <person name="Kijimoto T."/>
            <person name="Eskalen A."/>
            <person name="O'Donnell K."/>
            <person name="Kasson M."/>
        </authorList>
    </citation>
    <scope>NUCLEOTIDE SEQUENCE [LARGE SCALE GENOMIC DNA]</scope>
    <source>
        <strain evidence="10 11">NRRL 20438</strain>
    </source>
</reference>
<evidence type="ECO:0000256" key="1">
    <source>
        <dbReference type="ARBA" id="ARBA00004141"/>
    </source>
</evidence>
<dbReference type="CDD" id="cd00067">
    <property type="entry name" value="GAL4"/>
    <property type="match status" value="1"/>
</dbReference>
<feature type="transmembrane region" description="Helical" evidence="8">
    <location>
        <begin position="474"/>
        <end position="493"/>
    </location>
</feature>
<keyword evidence="5 8" id="KW-0472">Membrane</keyword>
<feature type="transmembrane region" description="Helical" evidence="8">
    <location>
        <begin position="164"/>
        <end position="187"/>
    </location>
</feature>
<dbReference type="Pfam" id="PF13520">
    <property type="entry name" value="AA_permease_2"/>
    <property type="match status" value="1"/>
</dbReference>
<dbReference type="SUPFAM" id="SSF57701">
    <property type="entry name" value="Zn2/Cys6 DNA-binding domain"/>
    <property type="match status" value="1"/>
</dbReference>
<dbReference type="PANTHER" id="PTHR45649">
    <property type="entry name" value="AMINO-ACID PERMEASE BAT1"/>
    <property type="match status" value="1"/>
</dbReference>
<evidence type="ECO:0000256" key="7">
    <source>
        <dbReference type="SAM" id="MobiDB-lite"/>
    </source>
</evidence>
<dbReference type="InterPro" id="IPR001138">
    <property type="entry name" value="Zn2Cys6_DnaBD"/>
</dbReference>
<dbReference type="Pfam" id="PF00172">
    <property type="entry name" value="Zn_clus"/>
    <property type="match status" value="1"/>
</dbReference>
<feature type="region of interest" description="Disordered" evidence="7">
    <location>
        <begin position="612"/>
        <end position="649"/>
    </location>
</feature>
<dbReference type="Gene3D" id="1.20.1740.10">
    <property type="entry name" value="Amino acid/polyamine transporter I"/>
    <property type="match status" value="1"/>
</dbReference>
<dbReference type="GO" id="GO:0000981">
    <property type="term" value="F:DNA-binding transcription factor activity, RNA polymerase II-specific"/>
    <property type="evidence" value="ECO:0007669"/>
    <property type="project" value="InterPro"/>
</dbReference>
<dbReference type="Pfam" id="PF11951">
    <property type="entry name" value="Fungal_trans_2"/>
    <property type="match status" value="1"/>
</dbReference>
<dbReference type="Gene3D" id="4.10.240.10">
    <property type="entry name" value="Zn(2)-C6 fungal-type DNA-binding domain"/>
    <property type="match status" value="1"/>
</dbReference>